<dbReference type="PANTHER" id="PTHR10877:SF183">
    <property type="entry name" value="AT14535P-RELATED"/>
    <property type="match status" value="1"/>
</dbReference>
<dbReference type="InterPro" id="IPR051223">
    <property type="entry name" value="Polycystin"/>
</dbReference>
<protein>
    <recommendedName>
        <fullName evidence="3">PLAT domain-containing protein</fullName>
    </recommendedName>
</protein>
<feature type="domain" description="PLAT" evidence="3">
    <location>
        <begin position="80"/>
        <end position="167"/>
    </location>
</feature>
<sequence length="167" mass="18814">MCEYRHLSVFSAHVLVRPNKVNPFKLSLFLGIMHNAIVAALVIAAWCMFALMMVWARRKDSNDLRKQGVIFISSADDANYYYLLTVITGWKRDAGTSATVAMYMIGSLGVSDTLVLADLSRFVHEAGAECWFLVATPSSLGQLRTLRIWHNCSGIFPSWYVAYAFHR</sequence>
<dbReference type="GO" id="GO:0005262">
    <property type="term" value="F:calcium channel activity"/>
    <property type="evidence" value="ECO:0007669"/>
    <property type="project" value="TreeGrafter"/>
</dbReference>
<dbReference type="AlphaFoldDB" id="A0AAD9P1W9"/>
<dbReference type="PROSITE" id="PS50095">
    <property type="entry name" value="PLAT"/>
    <property type="match status" value="1"/>
</dbReference>
<evidence type="ECO:0000256" key="2">
    <source>
        <dbReference type="SAM" id="Phobius"/>
    </source>
</evidence>
<gene>
    <name evidence="4" type="ORF">NP493_198g04020</name>
</gene>
<dbReference type="InterPro" id="IPR036392">
    <property type="entry name" value="PLAT/LH2_dom_sf"/>
</dbReference>
<proteinExistence type="predicted"/>
<organism evidence="4 5">
    <name type="scientific">Ridgeia piscesae</name>
    <name type="common">Tubeworm</name>
    <dbReference type="NCBI Taxonomy" id="27915"/>
    <lineage>
        <taxon>Eukaryota</taxon>
        <taxon>Metazoa</taxon>
        <taxon>Spiralia</taxon>
        <taxon>Lophotrochozoa</taxon>
        <taxon>Annelida</taxon>
        <taxon>Polychaeta</taxon>
        <taxon>Sedentaria</taxon>
        <taxon>Canalipalpata</taxon>
        <taxon>Sabellida</taxon>
        <taxon>Siboglinidae</taxon>
        <taxon>Ridgeia</taxon>
    </lineage>
</organism>
<evidence type="ECO:0000259" key="3">
    <source>
        <dbReference type="PROSITE" id="PS50095"/>
    </source>
</evidence>
<dbReference type="InterPro" id="IPR001024">
    <property type="entry name" value="PLAT/LH2_dom"/>
</dbReference>
<dbReference type="Gene3D" id="2.60.60.20">
    <property type="entry name" value="PLAT/LH2 domain"/>
    <property type="match status" value="1"/>
</dbReference>
<evidence type="ECO:0000256" key="1">
    <source>
        <dbReference type="PROSITE-ProRule" id="PRU00152"/>
    </source>
</evidence>
<dbReference type="EMBL" id="JAODUO010000198">
    <property type="protein sequence ID" value="KAK2186506.1"/>
    <property type="molecule type" value="Genomic_DNA"/>
</dbReference>
<comment type="caution">
    <text evidence="1">Lacks conserved residue(s) required for the propagation of feature annotation.</text>
</comment>
<dbReference type="Pfam" id="PF01477">
    <property type="entry name" value="PLAT"/>
    <property type="match status" value="1"/>
</dbReference>
<dbReference type="GO" id="GO:0016020">
    <property type="term" value="C:membrane"/>
    <property type="evidence" value="ECO:0007669"/>
    <property type="project" value="TreeGrafter"/>
</dbReference>
<evidence type="ECO:0000313" key="5">
    <source>
        <dbReference type="Proteomes" id="UP001209878"/>
    </source>
</evidence>
<dbReference type="GO" id="GO:0050982">
    <property type="term" value="P:detection of mechanical stimulus"/>
    <property type="evidence" value="ECO:0007669"/>
    <property type="project" value="TreeGrafter"/>
</dbReference>
<keyword evidence="5" id="KW-1185">Reference proteome</keyword>
<dbReference type="PANTHER" id="PTHR10877">
    <property type="entry name" value="POLYCYSTIN FAMILY MEMBER"/>
    <property type="match status" value="1"/>
</dbReference>
<feature type="transmembrane region" description="Helical" evidence="2">
    <location>
        <begin position="32"/>
        <end position="56"/>
    </location>
</feature>
<evidence type="ECO:0000313" key="4">
    <source>
        <dbReference type="EMBL" id="KAK2186506.1"/>
    </source>
</evidence>
<reference evidence="4" key="1">
    <citation type="journal article" date="2023" name="Mol. Biol. Evol.">
        <title>Third-Generation Sequencing Reveals the Adaptive Role of the Epigenome in Three Deep-Sea Polychaetes.</title>
        <authorList>
            <person name="Perez M."/>
            <person name="Aroh O."/>
            <person name="Sun Y."/>
            <person name="Lan Y."/>
            <person name="Juniper S.K."/>
            <person name="Young C.R."/>
            <person name="Angers B."/>
            <person name="Qian P.Y."/>
        </authorList>
    </citation>
    <scope>NUCLEOTIDE SEQUENCE</scope>
    <source>
        <strain evidence="4">R07B-5</strain>
    </source>
</reference>
<keyword evidence="2" id="KW-0472">Membrane</keyword>
<keyword evidence="2" id="KW-0812">Transmembrane</keyword>
<accession>A0AAD9P1W9</accession>
<dbReference type="Proteomes" id="UP001209878">
    <property type="component" value="Unassembled WGS sequence"/>
</dbReference>
<comment type="caution">
    <text evidence="4">The sequence shown here is derived from an EMBL/GenBank/DDBJ whole genome shotgun (WGS) entry which is preliminary data.</text>
</comment>
<dbReference type="SUPFAM" id="SSF49723">
    <property type="entry name" value="Lipase/lipooxygenase domain (PLAT/LH2 domain)"/>
    <property type="match status" value="1"/>
</dbReference>
<name>A0AAD9P1W9_RIDPI</name>
<keyword evidence="2" id="KW-1133">Transmembrane helix</keyword>